<feature type="active site" description="Tele-UMP-histidine intermediate" evidence="4">
    <location>
        <position position="166"/>
    </location>
</feature>
<dbReference type="EMBL" id="CP002606">
    <property type="protein sequence ID" value="AEA33926.1"/>
    <property type="molecule type" value="Genomic_DNA"/>
</dbReference>
<evidence type="ECO:0000259" key="5">
    <source>
        <dbReference type="Pfam" id="PF01087"/>
    </source>
</evidence>
<dbReference type="PIRSF" id="PIRSF000808">
    <property type="entry name" value="GalT"/>
    <property type="match status" value="1"/>
</dbReference>
<name>F2LVZ2_HIPMA</name>
<reference evidence="6 7" key="1">
    <citation type="journal article" date="2011" name="Stand. Genomic Sci.">
        <title>Complete genome sequence of the thermophilic sulfur-reducer Hippea maritima type strain (MH(2)).</title>
        <authorList>
            <person name="Huntemann M."/>
            <person name="Lu M."/>
            <person name="Nolan M."/>
            <person name="Lapidus A."/>
            <person name="Lucas S."/>
            <person name="Hammon N."/>
            <person name="Deshpande S."/>
            <person name="Cheng J.F."/>
            <person name="Tapia R."/>
            <person name="Han C."/>
            <person name="Goodwin L."/>
            <person name="Pitluck S."/>
            <person name="Liolios K."/>
            <person name="Pagani I."/>
            <person name="Ivanova N."/>
            <person name="Ovchinikova G."/>
            <person name="Pati A."/>
            <person name="Chen A."/>
            <person name="Palaniappan K."/>
            <person name="Land M."/>
            <person name="Hauser L."/>
            <person name="Jeffries C.D."/>
            <person name="Detter J.C."/>
            <person name="Brambilla E.M."/>
            <person name="Rohde M."/>
            <person name="Spring S."/>
            <person name="Goker M."/>
            <person name="Woyke T."/>
            <person name="Bristow J."/>
            <person name="Eisen J.A."/>
            <person name="Markowitz V."/>
            <person name="Hugenholtz P."/>
            <person name="Kyrpides N.C."/>
            <person name="Klenk H.P."/>
            <person name="Mavromatis K."/>
        </authorList>
    </citation>
    <scope>NUCLEOTIDE SEQUENCE [LARGE SCALE GENOMIC DNA]</scope>
    <source>
        <strain evidence="7">ATCC 700847 / DSM 10411 / MH2</strain>
    </source>
</reference>
<evidence type="ECO:0000313" key="6">
    <source>
        <dbReference type="EMBL" id="AEA33926.1"/>
    </source>
</evidence>
<dbReference type="EC" id="2.7.7.12" evidence="6"/>
<dbReference type="AlphaFoldDB" id="F2LVZ2"/>
<dbReference type="InterPro" id="IPR001937">
    <property type="entry name" value="GalP_UDPtransf1"/>
</dbReference>
<gene>
    <name evidence="6" type="ordered locus">Hipma_0957</name>
</gene>
<keyword evidence="2 6" id="KW-0548">Nucleotidyltransferase</keyword>
<proteinExistence type="predicted"/>
<dbReference type="InterPro" id="IPR053177">
    <property type="entry name" value="ADP-glucose_phosphorylase"/>
</dbReference>
<dbReference type="InParanoid" id="F2LVZ2"/>
<dbReference type="InterPro" id="IPR005849">
    <property type="entry name" value="GalP_Utransf_N"/>
</dbReference>
<dbReference type="GO" id="GO:0006012">
    <property type="term" value="P:galactose metabolic process"/>
    <property type="evidence" value="ECO:0007669"/>
    <property type="project" value="InterPro"/>
</dbReference>
<sequence>MSEIRYDVIHDEYSLVAPERLHRPNYYAGVVEARIDETIEACPFCEGKEYLTPPEIFAIRSNKPNMPGWKVRVIPNLYKAVQIETPFGSKEAGLYEIHNGFGAHEVIIDTPRHLLRLDKMSKDEYFNWLYTLRLRLADLRNDKRMVYFSIFKNHGFSASATQVHPHTQLIALPVVPKSKLNDYNRAFDYHLRNNRSLFDSVIQRELNEAKRIIYSDDEFLVFAPFASRFAFEVSIISKQNGFVSLLDLNDKNLNNLAKLLLKIMNSLYRQLGNFDFNLIFNTPPMQKTYATERFYDRLHEFWRFQISITPRLFGLGGFEIDSCIYINPVLPEDAAGFLRRGLEE</sequence>
<organism evidence="6 7">
    <name type="scientific">Hippea maritima (strain ATCC 700847 / DSM 10411 / MH2)</name>
    <dbReference type="NCBI Taxonomy" id="760142"/>
    <lineage>
        <taxon>Bacteria</taxon>
        <taxon>Pseudomonadati</taxon>
        <taxon>Campylobacterota</taxon>
        <taxon>Desulfurellia</taxon>
        <taxon>Desulfurellales</taxon>
        <taxon>Hippeaceae</taxon>
        <taxon>Hippea</taxon>
    </lineage>
</organism>
<dbReference type="eggNOG" id="COG1085">
    <property type="taxonomic scope" value="Bacteria"/>
</dbReference>
<dbReference type="FunCoup" id="F2LVZ2">
    <property type="interactions" value="273"/>
</dbReference>
<evidence type="ECO:0000256" key="4">
    <source>
        <dbReference type="PIRSR" id="PIRSR000808-1"/>
    </source>
</evidence>
<dbReference type="InterPro" id="IPR036265">
    <property type="entry name" value="HIT-like_sf"/>
</dbReference>
<keyword evidence="1 6" id="KW-0808">Transferase</keyword>
<dbReference type="PANTHER" id="PTHR42763">
    <property type="entry name" value="ADP-GLUCOSE PHOSPHORYLASE"/>
    <property type="match status" value="1"/>
</dbReference>
<protein>
    <submittedName>
        <fullName evidence="6">Galactose-1-phosphate uridylyltransferase</fullName>
        <ecNumber evidence="6">2.7.7.12</ecNumber>
    </submittedName>
</protein>
<keyword evidence="7" id="KW-1185">Reference proteome</keyword>
<dbReference type="HOGENOM" id="CLU_029960_1_0_7"/>
<dbReference type="GO" id="GO:0008108">
    <property type="term" value="F:UDP-glucose:hexose-1-phosphate uridylyltransferase activity"/>
    <property type="evidence" value="ECO:0007669"/>
    <property type="project" value="UniProtKB-EC"/>
</dbReference>
<evidence type="ECO:0000256" key="2">
    <source>
        <dbReference type="ARBA" id="ARBA00022695"/>
    </source>
</evidence>
<evidence type="ECO:0000256" key="3">
    <source>
        <dbReference type="ARBA" id="ARBA00023277"/>
    </source>
</evidence>
<accession>F2LVZ2</accession>
<keyword evidence="3" id="KW-0119">Carbohydrate metabolism</keyword>
<dbReference type="SUPFAM" id="SSF54197">
    <property type="entry name" value="HIT-like"/>
    <property type="match status" value="2"/>
</dbReference>
<feature type="domain" description="Galactose-1-phosphate uridyl transferase N-terminal" evidence="5">
    <location>
        <begin position="3"/>
        <end position="176"/>
    </location>
</feature>
<dbReference type="OrthoDB" id="9769064at2"/>
<evidence type="ECO:0000256" key="1">
    <source>
        <dbReference type="ARBA" id="ARBA00022679"/>
    </source>
</evidence>
<reference evidence="7" key="2">
    <citation type="submission" date="2011-03" db="EMBL/GenBank/DDBJ databases">
        <title>The complete genome of Hippea maritima DSM 10411.</title>
        <authorList>
            <consortium name="US DOE Joint Genome Institute (JGI-PGF)"/>
            <person name="Lucas S."/>
            <person name="Copeland A."/>
            <person name="Lapidus A."/>
            <person name="Bruce D."/>
            <person name="Goodwin L."/>
            <person name="Pitluck S."/>
            <person name="Peters L."/>
            <person name="Kyrpides N."/>
            <person name="Mavromatis K."/>
            <person name="Pagani I."/>
            <person name="Ivanova N."/>
            <person name="Mikhailova N."/>
            <person name="Lu M."/>
            <person name="Detter J.C."/>
            <person name="Tapia R."/>
            <person name="Han C."/>
            <person name="Land M."/>
            <person name="Hauser L."/>
            <person name="Markowitz V."/>
            <person name="Cheng J.-F."/>
            <person name="Hugenholtz P."/>
            <person name="Woyke T."/>
            <person name="Wu D."/>
            <person name="Spring S."/>
            <person name="Schroeder M."/>
            <person name="Brambilla E."/>
            <person name="Klenk H.-P."/>
            <person name="Eisen J.A."/>
        </authorList>
    </citation>
    <scope>NUCLEOTIDE SEQUENCE [LARGE SCALE GENOMIC DNA]</scope>
    <source>
        <strain evidence="7">ATCC 700847 / DSM 10411 / MH2</strain>
    </source>
</reference>
<evidence type="ECO:0000313" key="7">
    <source>
        <dbReference type="Proteomes" id="UP000008139"/>
    </source>
</evidence>
<dbReference type="Gene3D" id="3.30.428.10">
    <property type="entry name" value="HIT-like"/>
    <property type="match status" value="2"/>
</dbReference>
<dbReference type="RefSeq" id="WP_013681967.1">
    <property type="nucleotide sequence ID" value="NC_015318.1"/>
</dbReference>
<dbReference type="Proteomes" id="UP000008139">
    <property type="component" value="Chromosome"/>
</dbReference>
<dbReference type="STRING" id="760142.Hipma_0957"/>
<dbReference type="GO" id="GO:0008270">
    <property type="term" value="F:zinc ion binding"/>
    <property type="evidence" value="ECO:0007669"/>
    <property type="project" value="InterPro"/>
</dbReference>
<dbReference type="PANTHER" id="PTHR42763:SF2">
    <property type="entry name" value="ADP-GLUCOSE PHOSPHORYLASE"/>
    <property type="match status" value="1"/>
</dbReference>
<dbReference type="Pfam" id="PF01087">
    <property type="entry name" value="GalP_UDP_transf"/>
    <property type="match status" value="1"/>
</dbReference>
<dbReference type="KEGG" id="hmr:Hipma_0957"/>